<reference evidence="2" key="1">
    <citation type="submission" date="2021-01" db="EMBL/GenBank/DDBJ databases">
        <authorList>
            <person name="Kaushik A."/>
        </authorList>
    </citation>
    <scope>NUCLEOTIDE SEQUENCE</scope>
    <source>
        <strain evidence="2">AG1-1B</strain>
    </source>
</reference>
<dbReference type="AlphaFoldDB" id="A0A8H2WUB9"/>
<feature type="chain" id="PRO_5034423499" description="Transmembrane protein" evidence="1">
    <location>
        <begin position="21"/>
        <end position="192"/>
    </location>
</feature>
<keyword evidence="1" id="KW-0732">Signal</keyword>
<gene>
    <name evidence="2" type="ORF">RDB_LOCUS35848</name>
</gene>
<proteinExistence type="predicted"/>
<protein>
    <recommendedName>
        <fullName evidence="4">Transmembrane protein</fullName>
    </recommendedName>
</protein>
<evidence type="ECO:0000313" key="3">
    <source>
        <dbReference type="Proteomes" id="UP000663826"/>
    </source>
</evidence>
<accession>A0A8H2WUB9</accession>
<feature type="signal peptide" evidence="1">
    <location>
        <begin position="1"/>
        <end position="20"/>
    </location>
</feature>
<dbReference type="EMBL" id="CAJMWQ010000962">
    <property type="protein sequence ID" value="CAE6407726.1"/>
    <property type="molecule type" value="Genomic_DNA"/>
</dbReference>
<evidence type="ECO:0008006" key="4">
    <source>
        <dbReference type="Google" id="ProtNLM"/>
    </source>
</evidence>
<evidence type="ECO:0000256" key="1">
    <source>
        <dbReference type="SAM" id="SignalP"/>
    </source>
</evidence>
<sequence length="192" mass="19982">MSSFLRFAGIAAFIVSLGLAVQALSYVPDVKIPVPCGTDAISKVIIKLVVDGGLEVKLRALLALKTIAEIKIALAVITGLFRGCAADLLKIGAGVVAETEATTSIVACFSAIITLFVKIFLQLSVKFGITAVVDLCAEIDVVIRECLVNLEVCIAGVLALIVKACLYITVSVLAHLKLDLCADVLAHAGMSA</sequence>
<organism evidence="2 3">
    <name type="scientific">Rhizoctonia solani</name>
    <dbReference type="NCBI Taxonomy" id="456999"/>
    <lineage>
        <taxon>Eukaryota</taxon>
        <taxon>Fungi</taxon>
        <taxon>Dikarya</taxon>
        <taxon>Basidiomycota</taxon>
        <taxon>Agaricomycotina</taxon>
        <taxon>Agaricomycetes</taxon>
        <taxon>Cantharellales</taxon>
        <taxon>Ceratobasidiaceae</taxon>
        <taxon>Rhizoctonia</taxon>
    </lineage>
</organism>
<evidence type="ECO:0000313" key="2">
    <source>
        <dbReference type="EMBL" id="CAE6407726.1"/>
    </source>
</evidence>
<comment type="caution">
    <text evidence="2">The sequence shown here is derived from an EMBL/GenBank/DDBJ whole genome shotgun (WGS) entry which is preliminary data.</text>
</comment>
<name>A0A8H2WUB9_9AGAM</name>
<dbReference type="Proteomes" id="UP000663826">
    <property type="component" value="Unassembled WGS sequence"/>
</dbReference>